<gene>
    <name evidence="15" type="ORF">Aam_011_027</name>
</gene>
<organism evidence="15 16">
    <name type="scientific">Acidocella aminolytica 101 = DSM 11237</name>
    <dbReference type="NCBI Taxonomy" id="1120923"/>
    <lineage>
        <taxon>Bacteria</taxon>
        <taxon>Pseudomonadati</taxon>
        <taxon>Pseudomonadota</taxon>
        <taxon>Alphaproteobacteria</taxon>
        <taxon>Acetobacterales</taxon>
        <taxon>Acidocellaceae</taxon>
        <taxon>Acidocella</taxon>
    </lineage>
</organism>
<sequence length="234" mass="25025">MTHILLIIVALAIAIIMHELAHGVVAYWLGDHTARWAGRLTLNPAKHIDQTGTIVVPLVLALGQLLTLGRIAFLYGWAKPVPVNPVNLRIGHYRNARRLMAIVAVAGPAMNFCLALAGGLAVHAAVALHSAQILTFLAYFIQINLVLGLFNLIPLPPMDGGRIAVGVLPLSLAIKLAQAEKFGIAAVLIVLFVLPLALEQVGVHFDPFREVMGLLLPAAERVVLTLTGNGVGYY</sequence>
<evidence type="ECO:0000256" key="5">
    <source>
        <dbReference type="ARBA" id="ARBA00022670"/>
    </source>
</evidence>
<comment type="cofactor">
    <cofactor evidence="1">
        <name>Zn(2+)</name>
        <dbReference type="ChEBI" id="CHEBI:29105"/>
    </cofactor>
</comment>
<comment type="caution">
    <text evidence="15">The sequence shown here is derived from an EMBL/GenBank/DDBJ whole genome shotgun (WGS) entry which is preliminary data.</text>
</comment>
<keyword evidence="11" id="KW-0482">Metalloprotease</keyword>
<evidence type="ECO:0000256" key="9">
    <source>
        <dbReference type="ARBA" id="ARBA00022833"/>
    </source>
</evidence>
<keyword evidence="12 13" id="KW-0472">Membrane</keyword>
<evidence type="ECO:0000256" key="6">
    <source>
        <dbReference type="ARBA" id="ARBA00022692"/>
    </source>
</evidence>
<feature type="domain" description="Peptidase M50" evidence="14">
    <location>
        <begin position="120"/>
        <end position="192"/>
    </location>
</feature>
<comment type="similarity">
    <text evidence="3">Belongs to the peptidase M50B family.</text>
</comment>
<dbReference type="OrthoDB" id="9800627at2"/>
<evidence type="ECO:0000259" key="14">
    <source>
        <dbReference type="Pfam" id="PF02163"/>
    </source>
</evidence>
<evidence type="ECO:0000256" key="12">
    <source>
        <dbReference type="ARBA" id="ARBA00023136"/>
    </source>
</evidence>
<dbReference type="Proteomes" id="UP000032668">
    <property type="component" value="Unassembled WGS sequence"/>
</dbReference>
<keyword evidence="10 13" id="KW-1133">Transmembrane helix</keyword>
<feature type="transmembrane region" description="Helical" evidence="13">
    <location>
        <begin position="182"/>
        <end position="198"/>
    </location>
</feature>
<feature type="transmembrane region" description="Helical" evidence="13">
    <location>
        <begin position="54"/>
        <end position="78"/>
    </location>
</feature>
<evidence type="ECO:0000256" key="8">
    <source>
        <dbReference type="ARBA" id="ARBA00022801"/>
    </source>
</evidence>
<dbReference type="AlphaFoldDB" id="A0A0D6PC16"/>
<evidence type="ECO:0000256" key="7">
    <source>
        <dbReference type="ARBA" id="ARBA00022723"/>
    </source>
</evidence>
<evidence type="ECO:0000256" key="4">
    <source>
        <dbReference type="ARBA" id="ARBA00022475"/>
    </source>
</evidence>
<keyword evidence="4" id="KW-1003">Cell membrane</keyword>
<name>A0A0D6PC16_9PROT</name>
<keyword evidence="7" id="KW-0479">Metal-binding</keyword>
<comment type="subcellular location">
    <subcellularLocation>
        <location evidence="2">Cell membrane</location>
        <topology evidence="2">Multi-pass membrane protein</topology>
    </subcellularLocation>
</comment>
<dbReference type="PANTHER" id="PTHR35864:SF1">
    <property type="entry name" value="ZINC METALLOPROTEASE YWHC-RELATED"/>
    <property type="match status" value="1"/>
</dbReference>
<evidence type="ECO:0000256" key="3">
    <source>
        <dbReference type="ARBA" id="ARBA00007931"/>
    </source>
</evidence>
<evidence type="ECO:0000256" key="11">
    <source>
        <dbReference type="ARBA" id="ARBA00023049"/>
    </source>
</evidence>
<dbReference type="CDD" id="cd06158">
    <property type="entry name" value="S2P-M50_like_1"/>
    <property type="match status" value="1"/>
</dbReference>
<dbReference type="Pfam" id="PF02163">
    <property type="entry name" value="Peptidase_M50"/>
    <property type="match status" value="1"/>
</dbReference>
<evidence type="ECO:0000313" key="15">
    <source>
        <dbReference type="EMBL" id="GAN78906.1"/>
    </source>
</evidence>
<protein>
    <submittedName>
        <fullName evidence="15">Peptidase M50</fullName>
    </submittedName>
</protein>
<dbReference type="EMBL" id="BANC01000011">
    <property type="protein sequence ID" value="GAN78906.1"/>
    <property type="molecule type" value="Genomic_DNA"/>
</dbReference>
<keyword evidence="6 13" id="KW-0812">Transmembrane</keyword>
<dbReference type="InterPro" id="IPR008915">
    <property type="entry name" value="Peptidase_M50"/>
</dbReference>
<feature type="transmembrane region" description="Helical" evidence="13">
    <location>
        <begin position="99"/>
        <end position="121"/>
    </location>
</feature>
<feature type="transmembrane region" description="Helical" evidence="13">
    <location>
        <begin position="133"/>
        <end position="153"/>
    </location>
</feature>
<dbReference type="GO" id="GO:0006508">
    <property type="term" value="P:proteolysis"/>
    <property type="evidence" value="ECO:0007669"/>
    <property type="project" value="UniProtKB-KW"/>
</dbReference>
<evidence type="ECO:0000256" key="2">
    <source>
        <dbReference type="ARBA" id="ARBA00004651"/>
    </source>
</evidence>
<evidence type="ECO:0000256" key="1">
    <source>
        <dbReference type="ARBA" id="ARBA00001947"/>
    </source>
</evidence>
<keyword evidence="8" id="KW-0378">Hydrolase</keyword>
<reference evidence="15 16" key="1">
    <citation type="submission" date="2012-11" db="EMBL/GenBank/DDBJ databases">
        <title>Whole genome sequence of Acidocella aminolytica 101 = DSM 11237.</title>
        <authorList>
            <person name="Azuma Y."/>
            <person name="Higashiura N."/>
            <person name="Hirakawa H."/>
            <person name="Matsushita K."/>
        </authorList>
    </citation>
    <scope>NUCLEOTIDE SEQUENCE [LARGE SCALE GENOMIC DNA]</scope>
    <source>
        <strain evidence="16">101 / DSM 11237</strain>
    </source>
</reference>
<evidence type="ECO:0000313" key="16">
    <source>
        <dbReference type="Proteomes" id="UP000032668"/>
    </source>
</evidence>
<proteinExistence type="inferred from homology"/>
<dbReference type="GO" id="GO:0008237">
    <property type="term" value="F:metallopeptidase activity"/>
    <property type="evidence" value="ECO:0007669"/>
    <property type="project" value="UniProtKB-KW"/>
</dbReference>
<dbReference type="PANTHER" id="PTHR35864">
    <property type="entry name" value="ZINC METALLOPROTEASE MJ0611-RELATED"/>
    <property type="match status" value="1"/>
</dbReference>
<dbReference type="InterPro" id="IPR052348">
    <property type="entry name" value="Metallopeptidase_M50B"/>
</dbReference>
<keyword evidence="9" id="KW-0862">Zinc</keyword>
<dbReference type="GO" id="GO:0046872">
    <property type="term" value="F:metal ion binding"/>
    <property type="evidence" value="ECO:0007669"/>
    <property type="project" value="UniProtKB-KW"/>
</dbReference>
<keyword evidence="5" id="KW-0645">Protease</keyword>
<dbReference type="GO" id="GO:0005886">
    <property type="term" value="C:plasma membrane"/>
    <property type="evidence" value="ECO:0007669"/>
    <property type="project" value="UniProtKB-SubCell"/>
</dbReference>
<dbReference type="RefSeq" id="WP_048877396.1">
    <property type="nucleotide sequence ID" value="NZ_BANC01000011.1"/>
</dbReference>
<evidence type="ECO:0000256" key="13">
    <source>
        <dbReference type="SAM" id="Phobius"/>
    </source>
</evidence>
<dbReference type="InterPro" id="IPR044537">
    <property type="entry name" value="Rip2-like"/>
</dbReference>
<dbReference type="STRING" id="1120923.SAMN02746095_01773"/>
<keyword evidence="16" id="KW-1185">Reference proteome</keyword>
<evidence type="ECO:0000256" key="10">
    <source>
        <dbReference type="ARBA" id="ARBA00022989"/>
    </source>
</evidence>
<accession>A0A0D6PC16</accession>